<gene>
    <name evidence="2" type="ORF">PLEPLA_LOCUS28161</name>
</gene>
<dbReference type="AlphaFoldDB" id="A0A9N7YWK0"/>
<evidence type="ECO:0000313" key="2">
    <source>
        <dbReference type="EMBL" id="CAB1440395.1"/>
    </source>
</evidence>
<proteinExistence type="predicted"/>
<dbReference type="EMBL" id="CADEAL010002446">
    <property type="protein sequence ID" value="CAB1440395.1"/>
    <property type="molecule type" value="Genomic_DNA"/>
</dbReference>
<feature type="compositionally biased region" description="Basic and acidic residues" evidence="1">
    <location>
        <begin position="1"/>
        <end position="14"/>
    </location>
</feature>
<evidence type="ECO:0000256" key="1">
    <source>
        <dbReference type="SAM" id="MobiDB-lite"/>
    </source>
</evidence>
<comment type="caution">
    <text evidence="2">The sequence shown here is derived from an EMBL/GenBank/DDBJ whole genome shotgun (WGS) entry which is preliminary data.</text>
</comment>
<reference evidence="2" key="1">
    <citation type="submission" date="2020-03" db="EMBL/GenBank/DDBJ databases">
        <authorList>
            <person name="Weist P."/>
        </authorList>
    </citation>
    <scope>NUCLEOTIDE SEQUENCE</scope>
</reference>
<evidence type="ECO:0000313" key="3">
    <source>
        <dbReference type="Proteomes" id="UP001153269"/>
    </source>
</evidence>
<sequence length="196" mass="21088">MKVAHTAEDRREEGPGGSEAFRPLADHGAAAATPPPPHHVLRRRERVGGREGKSKEVEEAEWEVVLLAGRSNCCPCRISTHFSVTVAPALRALPGCAGCCHTSFQESDEVHQPQINLQPRLSFSANPRPSLELDIKLSYTLASISASVFAFFPPLVIQARRSTIKAATPLSGICVARKIPVSGELAPHTCSSVHTQ</sequence>
<accession>A0A9N7YWK0</accession>
<dbReference type="Proteomes" id="UP001153269">
    <property type="component" value="Unassembled WGS sequence"/>
</dbReference>
<organism evidence="2 3">
    <name type="scientific">Pleuronectes platessa</name>
    <name type="common">European plaice</name>
    <dbReference type="NCBI Taxonomy" id="8262"/>
    <lineage>
        <taxon>Eukaryota</taxon>
        <taxon>Metazoa</taxon>
        <taxon>Chordata</taxon>
        <taxon>Craniata</taxon>
        <taxon>Vertebrata</taxon>
        <taxon>Euteleostomi</taxon>
        <taxon>Actinopterygii</taxon>
        <taxon>Neopterygii</taxon>
        <taxon>Teleostei</taxon>
        <taxon>Neoteleostei</taxon>
        <taxon>Acanthomorphata</taxon>
        <taxon>Carangaria</taxon>
        <taxon>Pleuronectiformes</taxon>
        <taxon>Pleuronectoidei</taxon>
        <taxon>Pleuronectidae</taxon>
        <taxon>Pleuronectes</taxon>
    </lineage>
</organism>
<feature type="region of interest" description="Disordered" evidence="1">
    <location>
        <begin position="1"/>
        <end position="54"/>
    </location>
</feature>
<name>A0A9N7YWK0_PLEPL</name>
<protein>
    <submittedName>
        <fullName evidence="2">Uncharacterized protein</fullName>
    </submittedName>
</protein>
<keyword evidence="3" id="KW-1185">Reference proteome</keyword>